<gene>
    <name evidence="6" type="ORF">HPB48_018275</name>
</gene>
<organism evidence="6 7">
    <name type="scientific">Haemaphysalis longicornis</name>
    <name type="common">Bush tick</name>
    <dbReference type="NCBI Taxonomy" id="44386"/>
    <lineage>
        <taxon>Eukaryota</taxon>
        <taxon>Metazoa</taxon>
        <taxon>Ecdysozoa</taxon>
        <taxon>Arthropoda</taxon>
        <taxon>Chelicerata</taxon>
        <taxon>Arachnida</taxon>
        <taxon>Acari</taxon>
        <taxon>Parasitiformes</taxon>
        <taxon>Ixodida</taxon>
        <taxon>Ixodoidea</taxon>
        <taxon>Ixodidae</taxon>
        <taxon>Haemaphysalinae</taxon>
        <taxon>Haemaphysalis</taxon>
    </lineage>
</organism>
<evidence type="ECO:0000259" key="5">
    <source>
        <dbReference type="PROSITE" id="PS50145"/>
    </source>
</evidence>
<protein>
    <recommendedName>
        <fullName evidence="5">TRAF-type domain-containing protein</fullName>
    </recommendedName>
</protein>
<evidence type="ECO:0000256" key="4">
    <source>
        <dbReference type="PROSITE-ProRule" id="PRU00207"/>
    </source>
</evidence>
<dbReference type="VEuPathDB" id="VectorBase:HLOH_059862"/>
<feature type="zinc finger region" description="TRAF-type" evidence="4">
    <location>
        <begin position="118"/>
        <end position="151"/>
    </location>
</feature>
<dbReference type="Proteomes" id="UP000821853">
    <property type="component" value="Chromosome 10"/>
</dbReference>
<dbReference type="SUPFAM" id="SSF57850">
    <property type="entry name" value="RING/U-box"/>
    <property type="match status" value="1"/>
</dbReference>
<keyword evidence="1 4" id="KW-0479">Metal-binding</keyword>
<dbReference type="CDD" id="cd16449">
    <property type="entry name" value="RING-HC"/>
    <property type="match status" value="1"/>
</dbReference>
<evidence type="ECO:0000313" key="7">
    <source>
        <dbReference type="Proteomes" id="UP000821853"/>
    </source>
</evidence>
<reference evidence="6 7" key="1">
    <citation type="journal article" date="2020" name="Cell">
        <title>Large-Scale Comparative Analyses of Tick Genomes Elucidate Their Genetic Diversity and Vector Capacities.</title>
        <authorList>
            <consortium name="Tick Genome and Microbiome Consortium (TIGMIC)"/>
            <person name="Jia N."/>
            <person name="Wang J."/>
            <person name="Shi W."/>
            <person name="Du L."/>
            <person name="Sun Y."/>
            <person name="Zhan W."/>
            <person name="Jiang J.F."/>
            <person name="Wang Q."/>
            <person name="Zhang B."/>
            <person name="Ji P."/>
            <person name="Bell-Sakyi L."/>
            <person name="Cui X.M."/>
            <person name="Yuan T.T."/>
            <person name="Jiang B.G."/>
            <person name="Yang W.F."/>
            <person name="Lam T.T."/>
            <person name="Chang Q.C."/>
            <person name="Ding S.J."/>
            <person name="Wang X.J."/>
            <person name="Zhu J.G."/>
            <person name="Ruan X.D."/>
            <person name="Zhao L."/>
            <person name="Wei J.T."/>
            <person name="Ye R.Z."/>
            <person name="Que T.C."/>
            <person name="Du C.H."/>
            <person name="Zhou Y.H."/>
            <person name="Cheng J.X."/>
            <person name="Dai P.F."/>
            <person name="Guo W.B."/>
            <person name="Han X.H."/>
            <person name="Huang E.J."/>
            <person name="Li L.F."/>
            <person name="Wei W."/>
            <person name="Gao Y.C."/>
            <person name="Liu J.Z."/>
            <person name="Shao H.Z."/>
            <person name="Wang X."/>
            <person name="Wang C.C."/>
            <person name="Yang T.C."/>
            <person name="Huo Q.B."/>
            <person name="Li W."/>
            <person name="Chen H.Y."/>
            <person name="Chen S.E."/>
            <person name="Zhou L.G."/>
            <person name="Ni X.B."/>
            <person name="Tian J.H."/>
            <person name="Sheng Y."/>
            <person name="Liu T."/>
            <person name="Pan Y.S."/>
            <person name="Xia L.Y."/>
            <person name="Li J."/>
            <person name="Zhao F."/>
            <person name="Cao W.C."/>
        </authorList>
    </citation>
    <scope>NUCLEOTIDE SEQUENCE [LARGE SCALE GENOMIC DNA]</scope>
    <source>
        <strain evidence="6">HaeL-2018</strain>
    </source>
</reference>
<evidence type="ECO:0000256" key="1">
    <source>
        <dbReference type="ARBA" id="ARBA00022723"/>
    </source>
</evidence>
<keyword evidence="7" id="KW-1185">Reference proteome</keyword>
<feature type="domain" description="TRAF-type" evidence="5">
    <location>
        <begin position="118"/>
        <end position="151"/>
    </location>
</feature>
<dbReference type="InterPro" id="IPR013083">
    <property type="entry name" value="Znf_RING/FYVE/PHD"/>
</dbReference>
<dbReference type="EMBL" id="JABSTR010000002">
    <property type="protein sequence ID" value="KAH9363606.1"/>
    <property type="molecule type" value="Genomic_DNA"/>
</dbReference>
<dbReference type="GO" id="GO:0008270">
    <property type="term" value="F:zinc ion binding"/>
    <property type="evidence" value="ECO:0007669"/>
    <property type="project" value="UniProtKB-KW"/>
</dbReference>
<evidence type="ECO:0000256" key="3">
    <source>
        <dbReference type="ARBA" id="ARBA00022833"/>
    </source>
</evidence>
<dbReference type="GO" id="GO:0043122">
    <property type="term" value="P:regulation of canonical NF-kappaB signal transduction"/>
    <property type="evidence" value="ECO:0007669"/>
    <property type="project" value="TreeGrafter"/>
</dbReference>
<evidence type="ECO:0000256" key="2">
    <source>
        <dbReference type="ARBA" id="ARBA00022771"/>
    </source>
</evidence>
<dbReference type="InterPro" id="IPR001293">
    <property type="entry name" value="Znf_TRAF"/>
</dbReference>
<comment type="caution">
    <text evidence="6">The sequence shown here is derived from an EMBL/GenBank/DDBJ whole genome shotgun (WGS) entry which is preliminary data.</text>
</comment>
<accession>A0A9J6FBG3</accession>
<dbReference type="PANTHER" id="PTHR10131:SF138">
    <property type="entry name" value="RE66324P"/>
    <property type="match status" value="1"/>
</dbReference>
<sequence length="475" mass="53779">MSDPGELPVHQVKGLVAGANWRVTKFVSPVPPQHTCSLCGVVSKKTFLLCCFHTLCGSCFHQCAGEGGGLCPLDDKKFAAADCQKIQLKATSAGNLQACCWNEAHGCTFVGTLQEVLTHYEQQCTFHAVSCPRCNDKILQQDLPRHYRTECHGGDIGSVTENATVRHDMEVNSEDNHACLEELKELIRNSYQDQLAAVESEINGLVEQTRNQSALIEGTANKLRECEVRIHDHFTHSVRQLSSVFTQELKRQQRELSALFTQSGETKESSSNEEGGMPWRLEKRHILRKLELMVSESQSFMHLLRQSVDTSLNRPVLEYRATSSHPNFLVQFDMWPQFNKRESNEDGYVITVSNIEEVLQVCGKVVGFTRWYRRDSYLHIAIGNGTIATRFLSLYLRWGNTAQNLDPTGFYVHVCVRHPDYPKIEDYLMEPQGGISPSSEILGFQHEFRLPVFALERYGLVHEGQLTFVVTVRKQ</sequence>
<dbReference type="SUPFAM" id="SSF49599">
    <property type="entry name" value="TRAF domain-like"/>
    <property type="match status" value="1"/>
</dbReference>
<dbReference type="OMA" id="ECGRIPL"/>
<dbReference type="OrthoDB" id="6474719at2759"/>
<evidence type="ECO:0000313" key="6">
    <source>
        <dbReference type="EMBL" id="KAH9363606.1"/>
    </source>
</evidence>
<name>A0A9J6FBG3_HAELO</name>
<dbReference type="GO" id="GO:0005164">
    <property type="term" value="F:tumor necrosis factor receptor binding"/>
    <property type="evidence" value="ECO:0007669"/>
    <property type="project" value="TreeGrafter"/>
</dbReference>
<keyword evidence="2 4" id="KW-0863">Zinc-finger</keyword>
<dbReference type="AlphaFoldDB" id="A0A9J6FBG3"/>
<proteinExistence type="predicted"/>
<dbReference type="PROSITE" id="PS50145">
    <property type="entry name" value="ZF_TRAF"/>
    <property type="match status" value="1"/>
</dbReference>
<dbReference type="GO" id="GO:0009898">
    <property type="term" value="C:cytoplasmic side of plasma membrane"/>
    <property type="evidence" value="ECO:0007669"/>
    <property type="project" value="TreeGrafter"/>
</dbReference>
<dbReference type="PANTHER" id="PTHR10131">
    <property type="entry name" value="TNF RECEPTOR ASSOCIATED FACTOR"/>
    <property type="match status" value="1"/>
</dbReference>
<dbReference type="Gene3D" id="3.30.40.10">
    <property type="entry name" value="Zinc/RING finger domain, C3HC4 (zinc finger)"/>
    <property type="match status" value="1"/>
</dbReference>
<keyword evidence="3 4" id="KW-0862">Zinc</keyword>